<protein>
    <submittedName>
        <fullName evidence="9">18118_t:CDS:1</fullName>
    </submittedName>
</protein>
<dbReference type="GO" id="GO:0005506">
    <property type="term" value="F:iron ion binding"/>
    <property type="evidence" value="ECO:0007669"/>
    <property type="project" value="InterPro"/>
</dbReference>
<dbReference type="EMBL" id="CAJVPY010001255">
    <property type="protein sequence ID" value="CAG8513920.1"/>
    <property type="molecule type" value="Genomic_DNA"/>
</dbReference>
<comment type="similarity">
    <text evidence="1 8">Belongs to the cytochrome P450 family.</text>
</comment>
<name>A0A9N9F7C7_9GLOM</name>
<dbReference type="PRINTS" id="PR00463">
    <property type="entry name" value="EP450I"/>
</dbReference>
<dbReference type="Pfam" id="PF00067">
    <property type="entry name" value="p450"/>
    <property type="match status" value="2"/>
</dbReference>
<dbReference type="PROSITE" id="PS00086">
    <property type="entry name" value="CYTOCHROME_P450"/>
    <property type="match status" value="1"/>
</dbReference>
<dbReference type="GO" id="GO:0020037">
    <property type="term" value="F:heme binding"/>
    <property type="evidence" value="ECO:0007669"/>
    <property type="project" value="InterPro"/>
</dbReference>
<dbReference type="OrthoDB" id="1470350at2759"/>
<keyword evidence="10" id="KW-1185">Reference proteome</keyword>
<feature type="binding site" description="axial binding residue" evidence="7">
    <location>
        <position position="403"/>
    </location>
    <ligand>
        <name>heme</name>
        <dbReference type="ChEBI" id="CHEBI:30413"/>
    </ligand>
    <ligandPart>
        <name>Fe</name>
        <dbReference type="ChEBI" id="CHEBI:18248"/>
    </ligandPart>
</feature>
<dbReference type="PRINTS" id="PR00385">
    <property type="entry name" value="P450"/>
</dbReference>
<keyword evidence="3 7" id="KW-0479">Metal-binding</keyword>
<keyword evidence="6 8" id="KW-0503">Monooxygenase</keyword>
<evidence type="ECO:0000256" key="5">
    <source>
        <dbReference type="ARBA" id="ARBA00023004"/>
    </source>
</evidence>
<dbReference type="SUPFAM" id="SSF48264">
    <property type="entry name" value="Cytochrome P450"/>
    <property type="match status" value="1"/>
</dbReference>
<dbReference type="InterPro" id="IPR050196">
    <property type="entry name" value="Cytochrome_P450_Monoox"/>
</dbReference>
<dbReference type="PANTHER" id="PTHR24291">
    <property type="entry name" value="CYTOCHROME P450 FAMILY 4"/>
    <property type="match status" value="1"/>
</dbReference>
<dbReference type="InterPro" id="IPR017972">
    <property type="entry name" value="Cyt_P450_CS"/>
</dbReference>
<dbReference type="InterPro" id="IPR002401">
    <property type="entry name" value="Cyt_P450_E_grp-I"/>
</dbReference>
<dbReference type="Proteomes" id="UP000789405">
    <property type="component" value="Unassembled WGS sequence"/>
</dbReference>
<comment type="cofactor">
    <cofactor evidence="7">
        <name>heme</name>
        <dbReference type="ChEBI" id="CHEBI:30413"/>
    </cofactor>
</comment>
<dbReference type="GO" id="GO:0016705">
    <property type="term" value="F:oxidoreductase activity, acting on paired donors, with incorporation or reduction of molecular oxygen"/>
    <property type="evidence" value="ECO:0007669"/>
    <property type="project" value="InterPro"/>
</dbReference>
<dbReference type="Gene3D" id="1.10.630.10">
    <property type="entry name" value="Cytochrome P450"/>
    <property type="match status" value="1"/>
</dbReference>
<evidence type="ECO:0000256" key="8">
    <source>
        <dbReference type="RuleBase" id="RU000461"/>
    </source>
</evidence>
<evidence type="ECO:0000313" key="9">
    <source>
        <dbReference type="EMBL" id="CAG8513920.1"/>
    </source>
</evidence>
<evidence type="ECO:0000256" key="7">
    <source>
        <dbReference type="PIRSR" id="PIRSR602401-1"/>
    </source>
</evidence>
<accession>A0A9N9F7C7</accession>
<evidence type="ECO:0000256" key="1">
    <source>
        <dbReference type="ARBA" id="ARBA00010617"/>
    </source>
</evidence>
<keyword evidence="5 7" id="KW-0408">Iron</keyword>
<keyword evidence="4 8" id="KW-0560">Oxidoreductase</keyword>
<comment type="caution">
    <text evidence="9">The sequence shown here is derived from an EMBL/GenBank/DDBJ whole genome shotgun (WGS) entry which is preliminary data.</text>
</comment>
<dbReference type="InterPro" id="IPR001128">
    <property type="entry name" value="Cyt_P450"/>
</dbReference>
<reference evidence="9" key="1">
    <citation type="submission" date="2021-06" db="EMBL/GenBank/DDBJ databases">
        <authorList>
            <person name="Kallberg Y."/>
            <person name="Tangrot J."/>
            <person name="Rosling A."/>
        </authorList>
    </citation>
    <scope>NUCLEOTIDE SEQUENCE</scope>
    <source>
        <strain evidence="9">MA453B</strain>
    </source>
</reference>
<dbReference type="GO" id="GO:0004497">
    <property type="term" value="F:monooxygenase activity"/>
    <property type="evidence" value="ECO:0007669"/>
    <property type="project" value="UniProtKB-KW"/>
</dbReference>
<sequence length="457" mass="53125">MIFWTFLVITTTLLIIYYKLNKKTPDAFKNIHTLTLFNRISMIITKQLGYDQLYFSHKQYFERDGIVKERVRGKWSCLVTDPAIAKELLLKPDVYPKMSIEKFFPNSLFAEYFGTNVVFSNGDIWKRHRRVCNPAFKSLPLQLFADIALKMINSLETIDKKPIEIRNFMQRFTFDVLGKVAFGFDFNSLGDPNSPYITSFNEVQKAVFDPLTLLFPIDRIPIIRQPAGKSQGDLLEHILTANENHDNQMLSDTELRYTLAIFMLAGHETTANSLSTILYLLSTYKIVQEKAREEVFRILGDNLIPSAEQHKSLKYLNMIIHENLRLYPPAPSLLYREIIQDLKIKDIVIPAGTIIELFLYGIHHSPKLWDNPDEFLPERFEKNEYADNENFSWLAFGAGARMCLGNNFSLIEQRIALCLLLRKYEISLAPNSIHKDGIKFRTQMTPYPIELIFKRRD</sequence>
<evidence type="ECO:0000256" key="6">
    <source>
        <dbReference type="ARBA" id="ARBA00023033"/>
    </source>
</evidence>
<evidence type="ECO:0000256" key="3">
    <source>
        <dbReference type="ARBA" id="ARBA00022723"/>
    </source>
</evidence>
<proteinExistence type="inferred from homology"/>
<dbReference type="InterPro" id="IPR036396">
    <property type="entry name" value="Cyt_P450_sf"/>
</dbReference>
<dbReference type="PANTHER" id="PTHR24291:SF50">
    <property type="entry name" value="BIFUNCTIONAL ALBAFLAVENONE MONOOXYGENASE_TERPENE SYNTHASE"/>
    <property type="match status" value="1"/>
</dbReference>
<keyword evidence="2 7" id="KW-0349">Heme</keyword>
<gene>
    <name evidence="9" type="ORF">DERYTH_LOCUS3525</name>
</gene>
<organism evidence="9 10">
    <name type="scientific">Dentiscutata erythropus</name>
    <dbReference type="NCBI Taxonomy" id="1348616"/>
    <lineage>
        <taxon>Eukaryota</taxon>
        <taxon>Fungi</taxon>
        <taxon>Fungi incertae sedis</taxon>
        <taxon>Mucoromycota</taxon>
        <taxon>Glomeromycotina</taxon>
        <taxon>Glomeromycetes</taxon>
        <taxon>Diversisporales</taxon>
        <taxon>Gigasporaceae</taxon>
        <taxon>Dentiscutata</taxon>
    </lineage>
</organism>
<evidence type="ECO:0000256" key="2">
    <source>
        <dbReference type="ARBA" id="ARBA00022617"/>
    </source>
</evidence>
<evidence type="ECO:0000256" key="4">
    <source>
        <dbReference type="ARBA" id="ARBA00023002"/>
    </source>
</evidence>
<evidence type="ECO:0000313" key="10">
    <source>
        <dbReference type="Proteomes" id="UP000789405"/>
    </source>
</evidence>
<dbReference type="AlphaFoldDB" id="A0A9N9F7C7"/>